<reference evidence="2" key="1">
    <citation type="journal article" date="2014" name="Nat. Commun.">
        <title>The emerging biofuel crop Camelina sativa retains a highly undifferentiated hexaploid genome structure.</title>
        <authorList>
            <person name="Kagale S."/>
            <person name="Koh C."/>
            <person name="Nixon J."/>
            <person name="Bollina V."/>
            <person name="Clarke W.E."/>
            <person name="Tuteja R."/>
            <person name="Spillane C."/>
            <person name="Robinson S.J."/>
            <person name="Links M.G."/>
            <person name="Clarke C."/>
            <person name="Higgins E.E."/>
            <person name="Huebert T."/>
            <person name="Sharpe A.G."/>
            <person name="Parkin I.A."/>
        </authorList>
    </citation>
    <scope>NUCLEOTIDE SEQUENCE [LARGE SCALE GENOMIC DNA]</scope>
    <source>
        <strain evidence="2">cv. DH55</strain>
    </source>
</reference>
<organism evidence="2 3">
    <name type="scientific">Camelina sativa</name>
    <name type="common">False flax</name>
    <name type="synonym">Myagrum sativum</name>
    <dbReference type="NCBI Taxonomy" id="90675"/>
    <lineage>
        <taxon>Eukaryota</taxon>
        <taxon>Viridiplantae</taxon>
        <taxon>Streptophyta</taxon>
        <taxon>Embryophyta</taxon>
        <taxon>Tracheophyta</taxon>
        <taxon>Spermatophyta</taxon>
        <taxon>Magnoliopsida</taxon>
        <taxon>eudicotyledons</taxon>
        <taxon>Gunneridae</taxon>
        <taxon>Pentapetalae</taxon>
        <taxon>rosids</taxon>
        <taxon>malvids</taxon>
        <taxon>Brassicales</taxon>
        <taxon>Brassicaceae</taxon>
        <taxon>Camelineae</taxon>
        <taxon>Camelina</taxon>
    </lineage>
</organism>
<feature type="region of interest" description="Disordered" evidence="1">
    <location>
        <begin position="35"/>
        <end position="61"/>
    </location>
</feature>
<dbReference type="PANTHER" id="PTHR31029">
    <property type="entry name" value="CYCLIN-DEPENDENT KINASE-LIKE PROTEIN"/>
    <property type="match status" value="1"/>
</dbReference>
<name>A0ABM1QTF8_CAMSA</name>
<dbReference type="GeneID" id="109128331"/>
<proteinExistence type="predicted"/>
<reference evidence="3" key="2">
    <citation type="submission" date="2025-08" db="UniProtKB">
        <authorList>
            <consortium name="RefSeq"/>
        </authorList>
    </citation>
    <scope>IDENTIFICATION</scope>
    <source>
        <tissue evidence="3">Leaf</tissue>
    </source>
</reference>
<sequence>MASSETRMNKVRDKEEAIANGVKVRALQASLMYKSSPSSNNYSLRSPSSSSAAASPASRPLPTNLSAYDYPVFTPSYEDGPVSAFHHKNLTLSETWDEDGDEDQDVRHTYLSDSYKTSTSRKTVVPHQDSHHHVYTMSDALRSPPLHLYTSGRSNCGSVDFRSVSSCNDYNKQRGFDTKSLKNSNLVVPLTDSHSAVVSSQPRNRGGRVMSWLFPKLKKKQKIEERIDRSNQK</sequence>
<dbReference type="RefSeq" id="XP_019090046.1">
    <property type="nucleotide sequence ID" value="XM_019234501.1"/>
</dbReference>
<protein>
    <submittedName>
        <fullName evidence="3">IRK-interacting protein-like</fullName>
    </submittedName>
</protein>
<dbReference type="InterPro" id="IPR042316">
    <property type="entry name" value="IRKI-like"/>
</dbReference>
<dbReference type="PANTHER" id="PTHR31029:SF3">
    <property type="entry name" value="IRK-INTERACTING PROTEIN"/>
    <property type="match status" value="1"/>
</dbReference>
<keyword evidence="2" id="KW-1185">Reference proteome</keyword>
<evidence type="ECO:0000313" key="2">
    <source>
        <dbReference type="Proteomes" id="UP000694864"/>
    </source>
</evidence>
<evidence type="ECO:0000313" key="3">
    <source>
        <dbReference type="RefSeq" id="XP_019090046.1"/>
    </source>
</evidence>
<gene>
    <name evidence="3" type="primary">LOC109128331</name>
</gene>
<dbReference type="Proteomes" id="UP000694864">
    <property type="component" value="Chromosome 13"/>
</dbReference>
<evidence type="ECO:0000256" key="1">
    <source>
        <dbReference type="SAM" id="MobiDB-lite"/>
    </source>
</evidence>
<accession>A0ABM1QTF8</accession>